<evidence type="ECO:0000313" key="3">
    <source>
        <dbReference type="Proteomes" id="UP001239397"/>
    </source>
</evidence>
<dbReference type="AlphaFoldDB" id="A0A9Y2NHQ2"/>
<proteinExistence type="predicted"/>
<dbReference type="RefSeq" id="WP_285994909.1">
    <property type="nucleotide sequence ID" value="NZ_CP127295.1"/>
</dbReference>
<reference evidence="2 3" key="1">
    <citation type="submission" date="2023-06" db="EMBL/GenBank/DDBJ databases">
        <authorList>
            <person name="Oyuntsetseg B."/>
            <person name="Kim S.B."/>
        </authorList>
    </citation>
    <scope>NUCLEOTIDE SEQUENCE [LARGE SCALE GENOMIC DNA]</scope>
    <source>
        <strain evidence="2 3">4-36</strain>
    </source>
</reference>
<dbReference type="Proteomes" id="UP001239397">
    <property type="component" value="Chromosome"/>
</dbReference>
<sequence>MVSVDPLRMVGSRLAAQVEALGDTGVLTDEQERTALDTLEKAGIMPEIRTTSAATSSSMAAGAFAPVAVRAGSAPVVAREPAEPPTLRGVLVGPRPLGQLDGRPVTLISAELWSDRFLVDLYTNPGPEHRDRRAQAAREHLEWMKRQCRGQATERPGRAFVGSALIDLTWEVRDEQDTAYRRTGGSAESGDHLDRQRMQ</sequence>
<protein>
    <submittedName>
        <fullName evidence="2">Uncharacterized protein</fullName>
    </submittedName>
</protein>
<feature type="region of interest" description="Disordered" evidence="1">
    <location>
        <begin position="179"/>
        <end position="199"/>
    </location>
</feature>
<organism evidence="2 3">
    <name type="scientific">Amycolatopsis mongoliensis</name>
    <dbReference type="NCBI Taxonomy" id="715475"/>
    <lineage>
        <taxon>Bacteria</taxon>
        <taxon>Bacillati</taxon>
        <taxon>Actinomycetota</taxon>
        <taxon>Actinomycetes</taxon>
        <taxon>Pseudonocardiales</taxon>
        <taxon>Pseudonocardiaceae</taxon>
        <taxon>Amycolatopsis</taxon>
    </lineage>
</organism>
<dbReference type="KEGG" id="amog:QRX60_30700"/>
<evidence type="ECO:0000256" key="1">
    <source>
        <dbReference type="SAM" id="MobiDB-lite"/>
    </source>
</evidence>
<dbReference type="EMBL" id="CP127295">
    <property type="protein sequence ID" value="WIX98424.1"/>
    <property type="molecule type" value="Genomic_DNA"/>
</dbReference>
<name>A0A9Y2NHQ2_9PSEU</name>
<keyword evidence="3" id="KW-1185">Reference proteome</keyword>
<feature type="compositionally biased region" description="Basic and acidic residues" evidence="1">
    <location>
        <begin position="189"/>
        <end position="199"/>
    </location>
</feature>
<accession>A0A9Y2NHQ2</accession>
<gene>
    <name evidence="2" type="ORF">QRX60_30700</name>
</gene>
<evidence type="ECO:0000313" key="2">
    <source>
        <dbReference type="EMBL" id="WIX98424.1"/>
    </source>
</evidence>